<feature type="transmembrane region" description="Helical" evidence="7">
    <location>
        <begin position="321"/>
        <end position="340"/>
    </location>
</feature>
<dbReference type="EMBL" id="JBEPSH010000001">
    <property type="protein sequence ID" value="MET4575345.1"/>
    <property type="molecule type" value="Genomic_DNA"/>
</dbReference>
<proteinExistence type="predicted"/>
<feature type="region of interest" description="Disordered" evidence="6">
    <location>
        <begin position="1"/>
        <end position="21"/>
    </location>
</feature>
<reference evidence="8 9" key="1">
    <citation type="submission" date="2024-06" db="EMBL/GenBank/DDBJ databases">
        <title>Sorghum-associated microbial communities from plants grown in Nebraska, USA.</title>
        <authorList>
            <person name="Schachtman D."/>
        </authorList>
    </citation>
    <scope>NUCLEOTIDE SEQUENCE [LARGE SCALE GENOMIC DNA]</scope>
    <source>
        <strain evidence="8 9">2709</strain>
    </source>
</reference>
<feature type="transmembrane region" description="Helical" evidence="7">
    <location>
        <begin position="244"/>
        <end position="264"/>
    </location>
</feature>
<dbReference type="Proteomes" id="UP001549320">
    <property type="component" value="Unassembled WGS sequence"/>
</dbReference>
<dbReference type="CDD" id="cd06581">
    <property type="entry name" value="TM_PBP1_LivM_like"/>
    <property type="match status" value="1"/>
</dbReference>
<keyword evidence="3 7" id="KW-0812">Transmembrane</keyword>
<comment type="subcellular location">
    <subcellularLocation>
        <location evidence="1">Cell membrane</location>
        <topology evidence="1">Multi-pass membrane protein</topology>
    </subcellularLocation>
</comment>
<feature type="transmembrane region" description="Helical" evidence="7">
    <location>
        <begin position="197"/>
        <end position="223"/>
    </location>
</feature>
<feature type="transmembrane region" description="Helical" evidence="7">
    <location>
        <begin position="65"/>
        <end position="83"/>
    </location>
</feature>
<dbReference type="InterPro" id="IPR001851">
    <property type="entry name" value="ABC_transp_permease"/>
</dbReference>
<keyword evidence="9" id="KW-1185">Reference proteome</keyword>
<dbReference type="PANTHER" id="PTHR30482">
    <property type="entry name" value="HIGH-AFFINITY BRANCHED-CHAIN AMINO ACID TRANSPORT SYSTEM PERMEASE"/>
    <property type="match status" value="1"/>
</dbReference>
<evidence type="ECO:0000313" key="9">
    <source>
        <dbReference type="Proteomes" id="UP001549320"/>
    </source>
</evidence>
<feature type="transmembrane region" description="Helical" evidence="7">
    <location>
        <begin position="120"/>
        <end position="145"/>
    </location>
</feature>
<organism evidence="8 9">
    <name type="scientific">Ottowia thiooxydans</name>
    <dbReference type="NCBI Taxonomy" id="219182"/>
    <lineage>
        <taxon>Bacteria</taxon>
        <taxon>Pseudomonadati</taxon>
        <taxon>Pseudomonadota</taxon>
        <taxon>Betaproteobacteria</taxon>
        <taxon>Burkholderiales</taxon>
        <taxon>Comamonadaceae</taxon>
        <taxon>Ottowia</taxon>
    </lineage>
</organism>
<gene>
    <name evidence="8" type="ORF">ABIE13_000442</name>
</gene>
<feature type="transmembrane region" description="Helical" evidence="7">
    <location>
        <begin position="152"/>
        <end position="173"/>
    </location>
</feature>
<dbReference type="InterPro" id="IPR043428">
    <property type="entry name" value="LivM-like"/>
</dbReference>
<protein>
    <submittedName>
        <fullName evidence="8">Branched-chain amino acid transport system permease protein</fullName>
    </submittedName>
</protein>
<accession>A0ABV2Q2U0</accession>
<evidence type="ECO:0000256" key="1">
    <source>
        <dbReference type="ARBA" id="ARBA00004651"/>
    </source>
</evidence>
<feature type="transmembrane region" description="Helical" evidence="7">
    <location>
        <begin position="284"/>
        <end position="309"/>
    </location>
</feature>
<sequence>MSTPQSPPLTRHVPMSAHPASPSPKPALLSKRAWVALVGVFVLALLPTGAEVSGTPYAINLATRFLIYGLAAVSLDLVLGYGAMVSFGHAMFFGLGGYVVAIVAHHALEAGPLFGWSGSMQALVVWPLALACCGLLGAVVGYLALRTRGVQFIMITLAFGQLVYIALMSLQVYGGDDGLMMSQRNVLPGLNLDDPVVFYYVCLGLLAAWTFLCARIVGSRFGMVLQALRQSERRAVNLGAAPTPYRLSAFVLSAVGTGLAGVLWANFAGLVTPDMASWTKSGELMAIVILGGVGTLLGPIAGAAVFLGLEQTLAAWTEHWMLVMGPILVIVVLAGRNGLFGRWLGGSHGH</sequence>
<evidence type="ECO:0000256" key="4">
    <source>
        <dbReference type="ARBA" id="ARBA00022989"/>
    </source>
</evidence>
<evidence type="ECO:0000256" key="6">
    <source>
        <dbReference type="SAM" id="MobiDB-lite"/>
    </source>
</evidence>
<dbReference type="Pfam" id="PF02653">
    <property type="entry name" value="BPD_transp_2"/>
    <property type="match status" value="1"/>
</dbReference>
<evidence type="ECO:0000256" key="2">
    <source>
        <dbReference type="ARBA" id="ARBA00022475"/>
    </source>
</evidence>
<comment type="caution">
    <text evidence="8">The sequence shown here is derived from an EMBL/GenBank/DDBJ whole genome shotgun (WGS) entry which is preliminary data.</text>
</comment>
<evidence type="ECO:0000256" key="3">
    <source>
        <dbReference type="ARBA" id="ARBA00022692"/>
    </source>
</evidence>
<name>A0ABV2Q2U0_9BURK</name>
<evidence type="ECO:0000313" key="8">
    <source>
        <dbReference type="EMBL" id="MET4575345.1"/>
    </source>
</evidence>
<keyword evidence="4 7" id="KW-1133">Transmembrane helix</keyword>
<feature type="transmembrane region" description="Helical" evidence="7">
    <location>
        <begin position="33"/>
        <end position="59"/>
    </location>
</feature>
<keyword evidence="2" id="KW-1003">Cell membrane</keyword>
<evidence type="ECO:0000256" key="7">
    <source>
        <dbReference type="SAM" id="Phobius"/>
    </source>
</evidence>
<keyword evidence="5 7" id="KW-0472">Membrane</keyword>
<dbReference type="PANTHER" id="PTHR30482:SF17">
    <property type="entry name" value="ABC TRANSPORTER ATP-BINDING PROTEIN"/>
    <property type="match status" value="1"/>
</dbReference>
<evidence type="ECO:0000256" key="5">
    <source>
        <dbReference type="ARBA" id="ARBA00023136"/>
    </source>
</evidence>